<dbReference type="AlphaFoldDB" id="A0A1I7W2M2"/>
<reference evidence="1" key="1">
    <citation type="submission" date="2012-04" db="EMBL/GenBank/DDBJ databases">
        <title>The Genome Sequence of Loa loa.</title>
        <authorList>
            <consortium name="The Broad Institute Genome Sequencing Platform"/>
            <consortium name="Broad Institute Genome Sequencing Center for Infectious Disease"/>
            <person name="Nutman T.B."/>
            <person name="Fink D.L."/>
            <person name="Russ C."/>
            <person name="Young S."/>
            <person name="Zeng Q."/>
            <person name="Gargeya S."/>
            <person name="Alvarado L."/>
            <person name="Berlin A."/>
            <person name="Chapman S.B."/>
            <person name="Chen Z."/>
            <person name="Freedman E."/>
            <person name="Gellesch M."/>
            <person name="Goldberg J."/>
            <person name="Griggs A."/>
            <person name="Gujja S."/>
            <person name="Heilman E.R."/>
            <person name="Heiman D."/>
            <person name="Howarth C."/>
            <person name="Mehta T."/>
            <person name="Neiman D."/>
            <person name="Pearson M."/>
            <person name="Roberts A."/>
            <person name="Saif S."/>
            <person name="Shea T."/>
            <person name="Shenoy N."/>
            <person name="Sisk P."/>
            <person name="Stolte C."/>
            <person name="Sykes S."/>
            <person name="White J."/>
            <person name="Yandava C."/>
            <person name="Haas B."/>
            <person name="Henn M.R."/>
            <person name="Nusbaum C."/>
            <person name="Birren B."/>
        </authorList>
    </citation>
    <scope>NUCLEOTIDE SEQUENCE [LARGE SCALE GENOMIC DNA]</scope>
</reference>
<proteinExistence type="predicted"/>
<accession>A0A1I7W2M2</accession>
<dbReference type="eggNOG" id="ENOG502SC4E">
    <property type="taxonomic scope" value="Eukaryota"/>
</dbReference>
<dbReference type="WBParaSite" id="EN70_900">
    <property type="protein sequence ID" value="EN70_900"/>
    <property type="gene ID" value="EN70_900"/>
</dbReference>
<evidence type="ECO:0000313" key="2">
    <source>
        <dbReference type="WBParaSite" id="EN70_900"/>
    </source>
</evidence>
<keyword evidence="1" id="KW-1185">Reference proteome</keyword>
<evidence type="ECO:0000313" key="1">
    <source>
        <dbReference type="Proteomes" id="UP000095285"/>
    </source>
</evidence>
<name>A0A1I7W2M2_LOALO</name>
<sequence>MQPAGATSVPITPEYNQMPDFAREKLRSIWENYKSGKSCVAEQIATDVILTVVNIFPTKYRHAEGEHPTKLDPLMVKPNFIFDGVQRHPTHLTARYAISFQGLNPSTVSSRTHEKRSISQKTYYAEDLLISPARYNSHYEYNSASDHISPTPEDEAVYNEVPISETFELPEFLKGASKNIIDNFTKVWNDPNIPSEGLREEMIHLLAVSLLSTKELTAYNRYMKERRHCQQQLLLHIRQMSDEARKALNILAYIEPDERFGTVENFSPSIRRELKDFARRRAGKCI</sequence>
<organism evidence="1 2">
    <name type="scientific">Loa loa</name>
    <name type="common">Eye worm</name>
    <name type="synonym">Filaria loa</name>
    <dbReference type="NCBI Taxonomy" id="7209"/>
    <lineage>
        <taxon>Eukaryota</taxon>
        <taxon>Metazoa</taxon>
        <taxon>Ecdysozoa</taxon>
        <taxon>Nematoda</taxon>
        <taxon>Chromadorea</taxon>
        <taxon>Rhabditida</taxon>
        <taxon>Spirurina</taxon>
        <taxon>Spiruromorpha</taxon>
        <taxon>Filarioidea</taxon>
        <taxon>Onchocercidae</taxon>
        <taxon>Loa</taxon>
    </lineage>
</organism>
<reference evidence="2" key="2">
    <citation type="submission" date="2016-11" db="UniProtKB">
        <authorList>
            <consortium name="WormBaseParasite"/>
        </authorList>
    </citation>
    <scope>IDENTIFICATION</scope>
</reference>
<dbReference type="Proteomes" id="UP000095285">
    <property type="component" value="Unassembled WGS sequence"/>
</dbReference>
<protein>
    <submittedName>
        <fullName evidence="2">Uncharacterized protein</fullName>
    </submittedName>
</protein>